<sequence length="65" mass="7419">MNEINEVCHLLDMKSLVAHLRVFGNCERRWRRGMRRRKPDMVMALTVVFLLGVLATGYAQALSGS</sequence>
<feature type="transmembrane region" description="Helical" evidence="1">
    <location>
        <begin position="41"/>
        <end position="61"/>
    </location>
</feature>
<evidence type="ECO:0000313" key="3">
    <source>
        <dbReference type="Proteomes" id="UP000466130"/>
    </source>
</evidence>
<reference evidence="2 3" key="1">
    <citation type="submission" date="2019-09" db="EMBL/GenBank/DDBJ databases">
        <title>The Halomonas whole genome shotgun (WGS).</title>
        <authorList>
            <person name="Xie Z."/>
        </authorList>
    </citation>
    <scope>NUCLEOTIDE SEQUENCE [LARGE SCALE GENOMIC DNA]</scope>
    <source>
        <strain evidence="2 3">NBT06E8</strain>
    </source>
</reference>
<organism evidence="2 3">
    <name type="scientific">Vreelandella piezotolerans</name>
    <dbReference type="NCBI Taxonomy" id="2609667"/>
    <lineage>
        <taxon>Bacteria</taxon>
        <taxon>Pseudomonadati</taxon>
        <taxon>Pseudomonadota</taxon>
        <taxon>Gammaproteobacteria</taxon>
        <taxon>Oceanospirillales</taxon>
        <taxon>Halomonadaceae</taxon>
        <taxon>Vreelandella</taxon>
    </lineage>
</organism>
<gene>
    <name evidence="2" type="ORF">F1978_12695</name>
</gene>
<keyword evidence="3" id="KW-1185">Reference proteome</keyword>
<protein>
    <submittedName>
        <fullName evidence="2">Uncharacterized protein</fullName>
    </submittedName>
</protein>
<proteinExistence type="predicted"/>
<keyword evidence="1" id="KW-1133">Transmembrane helix</keyword>
<evidence type="ECO:0000256" key="1">
    <source>
        <dbReference type="SAM" id="Phobius"/>
    </source>
</evidence>
<evidence type="ECO:0000313" key="2">
    <source>
        <dbReference type="EMBL" id="KAE8437730.1"/>
    </source>
</evidence>
<keyword evidence="1" id="KW-0472">Membrane</keyword>
<dbReference type="Proteomes" id="UP000466130">
    <property type="component" value="Unassembled WGS sequence"/>
</dbReference>
<comment type="caution">
    <text evidence="2">The sequence shown here is derived from an EMBL/GenBank/DDBJ whole genome shotgun (WGS) entry which is preliminary data.</text>
</comment>
<keyword evidence="1" id="KW-0812">Transmembrane</keyword>
<name>A0ABQ6X6T5_9GAMM</name>
<accession>A0ABQ6X6T5</accession>
<dbReference type="EMBL" id="VWRT01000014">
    <property type="protein sequence ID" value="KAE8437730.1"/>
    <property type="molecule type" value="Genomic_DNA"/>
</dbReference>